<comment type="caution">
    <text evidence="5">The sequence shown here is derived from an EMBL/GenBank/DDBJ whole genome shotgun (WGS) entry which is preliminary data.</text>
</comment>
<evidence type="ECO:0000256" key="4">
    <source>
        <dbReference type="ARBA" id="ARBA00023136"/>
    </source>
</evidence>
<accession>A0AAU9P9E7</accession>
<dbReference type="Proteomes" id="UP001157418">
    <property type="component" value="Unassembled WGS sequence"/>
</dbReference>
<evidence type="ECO:0000256" key="3">
    <source>
        <dbReference type="ARBA" id="ARBA00022989"/>
    </source>
</evidence>
<comment type="subcellular location">
    <subcellularLocation>
        <location evidence="1">Membrane</location>
        <topology evidence="1">Multi-pass membrane protein</topology>
    </subcellularLocation>
</comment>
<keyword evidence="4" id="KW-0472">Membrane</keyword>
<dbReference type="AlphaFoldDB" id="A0AAU9P9E7"/>
<evidence type="ECO:0000313" key="5">
    <source>
        <dbReference type="EMBL" id="CAH1446875.1"/>
    </source>
</evidence>
<evidence type="ECO:0000256" key="2">
    <source>
        <dbReference type="ARBA" id="ARBA00022692"/>
    </source>
</evidence>
<protein>
    <submittedName>
        <fullName evidence="5">Uncharacterized protein</fullName>
    </submittedName>
</protein>
<keyword evidence="6" id="KW-1185">Reference proteome</keyword>
<keyword evidence="3" id="KW-1133">Transmembrane helix</keyword>
<dbReference type="GO" id="GO:0016020">
    <property type="term" value="C:membrane"/>
    <property type="evidence" value="ECO:0007669"/>
    <property type="project" value="UniProtKB-SubCell"/>
</dbReference>
<evidence type="ECO:0000256" key="1">
    <source>
        <dbReference type="ARBA" id="ARBA00004141"/>
    </source>
</evidence>
<reference evidence="5 6" key="1">
    <citation type="submission" date="2022-01" db="EMBL/GenBank/DDBJ databases">
        <authorList>
            <person name="Xiong W."/>
            <person name="Schranz E."/>
        </authorList>
    </citation>
    <scope>NUCLEOTIDE SEQUENCE [LARGE SCALE GENOMIC DNA]</scope>
</reference>
<dbReference type="InterPro" id="IPR020966">
    <property type="entry name" value="ALMT"/>
</dbReference>
<name>A0AAU9P9E7_9ASTR</name>
<proteinExistence type="predicted"/>
<evidence type="ECO:0000313" key="6">
    <source>
        <dbReference type="Proteomes" id="UP001157418"/>
    </source>
</evidence>
<sequence>MPNWKTRIPSDCTFLPIYTFTVFTRKSFGCSSTTSHSFDFSITFGKPETDAKYLQTKVDRKSYLLVDANSWEIGKPPIEFQDIQDISKTDDDDPYKYHGYHSFSEARLDLGTSRSPGATNLPFAGTNGFQKSLTWKFSFKPERMVIQDEGDTYKSASVLSLVTFTSLLIEFVVRLGNLVVTFEELNETTKFKAPMADLGIFTICILFH</sequence>
<dbReference type="EMBL" id="CAKMRJ010005523">
    <property type="protein sequence ID" value="CAH1446875.1"/>
    <property type="molecule type" value="Genomic_DNA"/>
</dbReference>
<organism evidence="5 6">
    <name type="scientific">Lactuca virosa</name>
    <dbReference type="NCBI Taxonomy" id="75947"/>
    <lineage>
        <taxon>Eukaryota</taxon>
        <taxon>Viridiplantae</taxon>
        <taxon>Streptophyta</taxon>
        <taxon>Embryophyta</taxon>
        <taxon>Tracheophyta</taxon>
        <taxon>Spermatophyta</taxon>
        <taxon>Magnoliopsida</taxon>
        <taxon>eudicotyledons</taxon>
        <taxon>Gunneridae</taxon>
        <taxon>Pentapetalae</taxon>
        <taxon>asterids</taxon>
        <taxon>campanulids</taxon>
        <taxon>Asterales</taxon>
        <taxon>Asteraceae</taxon>
        <taxon>Cichorioideae</taxon>
        <taxon>Cichorieae</taxon>
        <taxon>Lactucinae</taxon>
        <taxon>Lactuca</taxon>
    </lineage>
</organism>
<keyword evidence="2" id="KW-0812">Transmembrane</keyword>
<dbReference type="Pfam" id="PF11744">
    <property type="entry name" value="ALMT"/>
    <property type="match status" value="1"/>
</dbReference>
<dbReference type="GO" id="GO:0015743">
    <property type="term" value="P:malate transport"/>
    <property type="evidence" value="ECO:0007669"/>
    <property type="project" value="InterPro"/>
</dbReference>
<gene>
    <name evidence="5" type="ORF">LVIROSA_LOCUS32531</name>
</gene>